<dbReference type="CDD" id="cd16017">
    <property type="entry name" value="LptA"/>
    <property type="match status" value="1"/>
</dbReference>
<dbReference type="PANTHER" id="PTHR30443">
    <property type="entry name" value="INNER MEMBRANE PROTEIN"/>
    <property type="match status" value="1"/>
</dbReference>
<dbReference type="eggNOG" id="COG2194">
    <property type="taxonomic scope" value="Bacteria"/>
</dbReference>
<dbReference type="InterPro" id="IPR017850">
    <property type="entry name" value="Alkaline_phosphatase_core_sf"/>
</dbReference>
<evidence type="ECO:0000256" key="3">
    <source>
        <dbReference type="ARBA" id="ARBA00022679"/>
    </source>
</evidence>
<dbReference type="SUPFAM" id="SSF53649">
    <property type="entry name" value="Alkaline phosphatase-like"/>
    <property type="match status" value="1"/>
</dbReference>
<reference evidence="9 10" key="1">
    <citation type="submission" date="2015-09" db="EMBL/GenBank/DDBJ databases">
        <authorList>
            <consortium name="Pathogen Informatics"/>
        </authorList>
    </citation>
    <scope>NUCLEOTIDE SEQUENCE [LARGE SCALE GENOMIC DNA]</scope>
    <source>
        <strain evidence="9 10">2789STDY5608828</strain>
    </source>
</reference>
<evidence type="ECO:0000256" key="6">
    <source>
        <dbReference type="ARBA" id="ARBA00023136"/>
    </source>
</evidence>
<dbReference type="InterPro" id="IPR058130">
    <property type="entry name" value="PEA_transf_C"/>
</dbReference>
<keyword evidence="5 7" id="KW-1133">Transmembrane helix</keyword>
<gene>
    <name evidence="9" type="primary">cptA_2</name>
    <name evidence="9" type="ORF">ERS852385_01485</name>
</gene>
<feature type="transmembrane region" description="Helical" evidence="7">
    <location>
        <begin position="69"/>
        <end position="88"/>
    </location>
</feature>
<dbReference type="STRING" id="187979.ERS852385_01485"/>
<evidence type="ECO:0000256" key="1">
    <source>
        <dbReference type="ARBA" id="ARBA00004651"/>
    </source>
</evidence>
<feature type="transmembrane region" description="Helical" evidence="7">
    <location>
        <begin position="38"/>
        <end position="57"/>
    </location>
</feature>
<dbReference type="InterPro" id="IPR000917">
    <property type="entry name" value="Sulfatase_N"/>
</dbReference>
<evidence type="ECO:0000259" key="8">
    <source>
        <dbReference type="Pfam" id="PF00884"/>
    </source>
</evidence>
<sequence>MQLSTERQDRLIRWLTASGIYYICLIAFYIDIGQDMGAEYFIPVFLPVVLALVLVQYGTRVPLFSWATLPNLFTGLAWCSAFPLLYTWTYHQDWYMSKICFDFLVGTSLFLLLTALEGALFRLGHEKIIAFFMALLNLFGIVIPFIQYAYYFIVWHCLSPASLMALYLTNWRESIDFIESNVGVVPACFIIAGLALFLYACWRGHMAFARRLEQEDSTAGRMGALALLVIGSLVSLWWYVPQTSIADLWNDVDTYVKQTQTYSLNYEERFASLSIEGTQALAAKSPGTVIVVIGESASRNYMKAFTNDYAYDDTPWQSQQKANPDFLFFQNAYSSWSQTVPVLQRALTEQSQYNDKEFFNSASILDVAKKSGYDTYWFSNQGRYGQYDSAITLVAKTADHAEWTDDSYNFSDKYDETLLPYLTQVDPAKNNFIVLHIMGSHIYYNNRYPESFNKFQGEEGSSTMTSEASYANSILYTDYILSQVFDYAKKNLNLQAMVYFSDHGENLTISHNPDVFSFDMVRIPMWIYLSPSYQSALPGRTAALRSHESRYFTNDMLYDTICGLLNAPSERYDPGQDFTSTSYRFNRDNLTTMLGQYKLSTDPDGNPEQ</sequence>
<evidence type="ECO:0000256" key="7">
    <source>
        <dbReference type="SAM" id="Phobius"/>
    </source>
</evidence>
<proteinExistence type="predicted"/>
<dbReference type="PANTHER" id="PTHR30443:SF0">
    <property type="entry name" value="PHOSPHOETHANOLAMINE TRANSFERASE EPTA"/>
    <property type="match status" value="1"/>
</dbReference>
<keyword evidence="4 7" id="KW-0812">Transmembrane</keyword>
<evidence type="ECO:0000256" key="5">
    <source>
        <dbReference type="ARBA" id="ARBA00022989"/>
    </source>
</evidence>
<feature type="domain" description="Sulfatase N-terminal" evidence="8">
    <location>
        <begin position="288"/>
        <end position="565"/>
    </location>
</feature>
<dbReference type="Gene3D" id="3.40.720.10">
    <property type="entry name" value="Alkaline Phosphatase, subunit A"/>
    <property type="match status" value="1"/>
</dbReference>
<dbReference type="EC" id="2.7.-.-" evidence="9"/>
<name>A0A174A8N6_9FIRM</name>
<accession>A0A174A8N6</accession>
<keyword evidence="10" id="KW-1185">Reference proteome</keyword>
<feature type="transmembrane region" description="Helical" evidence="7">
    <location>
        <begin position="128"/>
        <end position="153"/>
    </location>
</feature>
<evidence type="ECO:0000256" key="2">
    <source>
        <dbReference type="ARBA" id="ARBA00022475"/>
    </source>
</evidence>
<protein>
    <submittedName>
        <fullName evidence="9">Phosphoethanolamine transferase CptA</fullName>
        <ecNumber evidence="9">2.7.-.-</ecNumber>
    </submittedName>
</protein>
<dbReference type="EMBL" id="CYYU01000009">
    <property type="protein sequence ID" value="CUN83748.1"/>
    <property type="molecule type" value="Genomic_DNA"/>
</dbReference>
<dbReference type="InterPro" id="IPR040423">
    <property type="entry name" value="PEA_transferase"/>
</dbReference>
<comment type="subcellular location">
    <subcellularLocation>
        <location evidence="1">Cell membrane</location>
        <topology evidence="1">Multi-pass membrane protein</topology>
    </subcellularLocation>
</comment>
<dbReference type="Proteomes" id="UP000095546">
    <property type="component" value="Unassembled WGS sequence"/>
</dbReference>
<dbReference type="AlphaFoldDB" id="A0A174A8N6"/>
<feature type="transmembrane region" description="Helical" evidence="7">
    <location>
        <begin position="182"/>
        <end position="202"/>
    </location>
</feature>
<feature type="transmembrane region" description="Helical" evidence="7">
    <location>
        <begin position="222"/>
        <end position="240"/>
    </location>
</feature>
<evidence type="ECO:0000313" key="9">
    <source>
        <dbReference type="EMBL" id="CUN83748.1"/>
    </source>
</evidence>
<feature type="transmembrane region" description="Helical" evidence="7">
    <location>
        <begin position="94"/>
        <end position="116"/>
    </location>
</feature>
<keyword evidence="3 9" id="KW-0808">Transferase</keyword>
<dbReference type="RefSeq" id="WP_055161904.1">
    <property type="nucleotide sequence ID" value="NZ_CABIWZ010000009.1"/>
</dbReference>
<dbReference type="Pfam" id="PF00884">
    <property type="entry name" value="Sulfatase"/>
    <property type="match status" value="1"/>
</dbReference>
<keyword evidence="2" id="KW-1003">Cell membrane</keyword>
<dbReference type="GO" id="GO:0009244">
    <property type="term" value="P:lipopolysaccharide core region biosynthetic process"/>
    <property type="evidence" value="ECO:0007669"/>
    <property type="project" value="TreeGrafter"/>
</dbReference>
<keyword evidence="6 7" id="KW-0472">Membrane</keyword>
<dbReference type="GO" id="GO:0016776">
    <property type="term" value="F:phosphotransferase activity, phosphate group as acceptor"/>
    <property type="evidence" value="ECO:0007669"/>
    <property type="project" value="TreeGrafter"/>
</dbReference>
<feature type="transmembrane region" description="Helical" evidence="7">
    <location>
        <begin position="12"/>
        <end position="32"/>
    </location>
</feature>
<organism evidence="9 10">
    <name type="scientific">Mitsuokella jalaludinii</name>
    <dbReference type="NCBI Taxonomy" id="187979"/>
    <lineage>
        <taxon>Bacteria</taxon>
        <taxon>Bacillati</taxon>
        <taxon>Bacillota</taxon>
        <taxon>Negativicutes</taxon>
        <taxon>Selenomonadales</taxon>
        <taxon>Selenomonadaceae</taxon>
        <taxon>Mitsuokella</taxon>
    </lineage>
</organism>
<evidence type="ECO:0000256" key="4">
    <source>
        <dbReference type="ARBA" id="ARBA00022692"/>
    </source>
</evidence>
<dbReference type="OrthoDB" id="9786870at2"/>
<evidence type="ECO:0000313" key="10">
    <source>
        <dbReference type="Proteomes" id="UP000095546"/>
    </source>
</evidence>
<dbReference type="GO" id="GO:0005886">
    <property type="term" value="C:plasma membrane"/>
    <property type="evidence" value="ECO:0007669"/>
    <property type="project" value="UniProtKB-SubCell"/>
</dbReference>